<feature type="domain" description="ORC1/DEAH AAA+ ATPase" evidence="1">
    <location>
        <begin position="40"/>
        <end position="106"/>
    </location>
</feature>
<dbReference type="InterPro" id="IPR049945">
    <property type="entry name" value="AAA_22"/>
</dbReference>
<dbReference type="PANTHER" id="PTHR35894">
    <property type="entry name" value="GENERAL SECRETION PATHWAY PROTEIN A-RELATED"/>
    <property type="match status" value="1"/>
</dbReference>
<dbReference type="Gene3D" id="3.40.50.300">
    <property type="entry name" value="P-loop containing nucleotide triphosphate hydrolases"/>
    <property type="match status" value="1"/>
</dbReference>
<keyword evidence="3" id="KW-1185">Reference proteome</keyword>
<dbReference type="InterPro" id="IPR027417">
    <property type="entry name" value="P-loop_NTPase"/>
</dbReference>
<protein>
    <recommendedName>
        <fullName evidence="1">ORC1/DEAH AAA+ ATPase domain-containing protein</fullName>
    </recommendedName>
</protein>
<sequence>MLAFFGMKQAPFTREIAPEQLFHSTSQKEAMARLEYAVQERQACMLTGEAGMGKTTMVRAFAKQLESSRTHYEYIYDSALTPKLFYREVLERFGMNGASRPTVLKRQYQTCLLDLYEQD</sequence>
<dbReference type="Pfam" id="PF13401">
    <property type="entry name" value="AAA_22"/>
    <property type="match status" value="1"/>
</dbReference>
<dbReference type="Proteomes" id="UP000275368">
    <property type="component" value="Chromosome"/>
</dbReference>
<dbReference type="GO" id="GO:0016887">
    <property type="term" value="F:ATP hydrolysis activity"/>
    <property type="evidence" value="ECO:0007669"/>
    <property type="project" value="InterPro"/>
</dbReference>
<dbReference type="EMBL" id="AP019308">
    <property type="protein sequence ID" value="BBH22571.1"/>
    <property type="molecule type" value="Genomic_DNA"/>
</dbReference>
<evidence type="ECO:0000259" key="1">
    <source>
        <dbReference type="Pfam" id="PF13401"/>
    </source>
</evidence>
<proteinExistence type="predicted"/>
<accession>A0A3G9J9R2</accession>
<reference evidence="2 3" key="1">
    <citation type="submission" date="2018-11" db="EMBL/GenBank/DDBJ databases">
        <title>Complete genome sequence of Paenibacillus baekrokdamisoli strain KCTC 33723.</title>
        <authorList>
            <person name="Kang S.W."/>
            <person name="Lee K.C."/>
            <person name="Kim K.K."/>
            <person name="Kim J.S."/>
            <person name="Kim D.S."/>
            <person name="Ko S.H."/>
            <person name="Yang S.H."/>
            <person name="Lee J.S."/>
        </authorList>
    </citation>
    <scope>NUCLEOTIDE SEQUENCE [LARGE SCALE GENOMIC DNA]</scope>
    <source>
        <strain evidence="2 3">KCTC 33723</strain>
    </source>
</reference>
<evidence type="ECO:0000313" key="3">
    <source>
        <dbReference type="Proteomes" id="UP000275368"/>
    </source>
</evidence>
<dbReference type="SUPFAM" id="SSF52540">
    <property type="entry name" value="P-loop containing nucleoside triphosphate hydrolases"/>
    <property type="match status" value="1"/>
</dbReference>
<gene>
    <name evidence="2" type="ORF">Back11_39160</name>
</gene>
<dbReference type="PANTHER" id="PTHR35894:SF1">
    <property type="entry name" value="PHOSPHORIBULOKINASE _ URIDINE KINASE FAMILY"/>
    <property type="match status" value="1"/>
</dbReference>
<dbReference type="InterPro" id="IPR052026">
    <property type="entry name" value="ExeA_AAA_ATPase_DNA-bind"/>
</dbReference>
<evidence type="ECO:0000313" key="2">
    <source>
        <dbReference type="EMBL" id="BBH22571.1"/>
    </source>
</evidence>
<dbReference type="KEGG" id="pbk:Back11_39160"/>
<dbReference type="AlphaFoldDB" id="A0A3G9J9R2"/>
<name>A0A3G9J9R2_9BACL</name>
<organism evidence="2 3">
    <name type="scientific">Paenibacillus baekrokdamisoli</name>
    <dbReference type="NCBI Taxonomy" id="1712516"/>
    <lineage>
        <taxon>Bacteria</taxon>
        <taxon>Bacillati</taxon>
        <taxon>Bacillota</taxon>
        <taxon>Bacilli</taxon>
        <taxon>Bacillales</taxon>
        <taxon>Paenibacillaceae</taxon>
        <taxon>Paenibacillus</taxon>
    </lineage>
</organism>